<evidence type="ECO:0000313" key="1">
    <source>
        <dbReference type="EnsemblPlants" id="OBART10G07070.1"/>
    </source>
</evidence>
<dbReference type="PaxDb" id="65489-OBART10G07070.1"/>
<sequence>MLIDDTDIDDNVRQPKNTVPGAWAMVESCDVAELLLASLDAGVPHGARRVAMVESCDVAELLLASLDAGARSPAMSMAAASQLQGRGSNNNLHIEMERSLKKRRGNFDRERESTCTYSSFQLARRRDGVAVLVASDQSASRFPSTRACLLLGRGHGPE</sequence>
<dbReference type="AlphaFoldDB" id="A0A0D3HCP5"/>
<dbReference type="HOGENOM" id="CLU_1671964_0_0_1"/>
<evidence type="ECO:0000313" key="2">
    <source>
        <dbReference type="Proteomes" id="UP000026960"/>
    </source>
</evidence>
<reference evidence="1" key="1">
    <citation type="journal article" date="2009" name="Rice">
        <title>De Novo Next Generation Sequencing of Plant Genomes.</title>
        <authorList>
            <person name="Rounsley S."/>
            <person name="Marri P.R."/>
            <person name="Yu Y."/>
            <person name="He R."/>
            <person name="Sisneros N."/>
            <person name="Goicoechea J.L."/>
            <person name="Lee S.J."/>
            <person name="Angelova A."/>
            <person name="Kudrna D."/>
            <person name="Luo M."/>
            <person name="Affourtit J."/>
            <person name="Desany B."/>
            <person name="Knight J."/>
            <person name="Niazi F."/>
            <person name="Egholm M."/>
            <person name="Wing R.A."/>
        </authorList>
    </citation>
    <scope>NUCLEOTIDE SEQUENCE [LARGE SCALE GENOMIC DNA]</scope>
    <source>
        <strain evidence="1">cv. IRGC 105608</strain>
    </source>
</reference>
<protein>
    <submittedName>
        <fullName evidence="1">Uncharacterized protein</fullName>
    </submittedName>
</protein>
<dbReference type="Gramene" id="OBART10G07070.1">
    <property type="protein sequence ID" value="OBART10G07070.1"/>
    <property type="gene ID" value="OBART10G07070"/>
</dbReference>
<organism evidence="1">
    <name type="scientific">Oryza barthii</name>
    <dbReference type="NCBI Taxonomy" id="65489"/>
    <lineage>
        <taxon>Eukaryota</taxon>
        <taxon>Viridiplantae</taxon>
        <taxon>Streptophyta</taxon>
        <taxon>Embryophyta</taxon>
        <taxon>Tracheophyta</taxon>
        <taxon>Spermatophyta</taxon>
        <taxon>Magnoliopsida</taxon>
        <taxon>Liliopsida</taxon>
        <taxon>Poales</taxon>
        <taxon>Poaceae</taxon>
        <taxon>BOP clade</taxon>
        <taxon>Oryzoideae</taxon>
        <taxon>Oryzeae</taxon>
        <taxon>Oryzinae</taxon>
        <taxon>Oryza</taxon>
    </lineage>
</organism>
<reference evidence="1" key="2">
    <citation type="submission" date="2015-03" db="UniProtKB">
        <authorList>
            <consortium name="EnsemblPlants"/>
        </authorList>
    </citation>
    <scope>IDENTIFICATION</scope>
</reference>
<name>A0A0D3HCP5_9ORYZ</name>
<accession>A0A0D3HCP5</accession>
<dbReference type="Proteomes" id="UP000026960">
    <property type="component" value="Chromosome 10"/>
</dbReference>
<proteinExistence type="predicted"/>
<keyword evidence="2" id="KW-1185">Reference proteome</keyword>
<dbReference type="EnsemblPlants" id="OBART10G07070.1">
    <property type="protein sequence ID" value="OBART10G07070.1"/>
    <property type="gene ID" value="OBART10G07070"/>
</dbReference>